<protein>
    <submittedName>
        <fullName evidence="1">Uncharacterized protein</fullName>
    </submittedName>
</protein>
<sequence length="55" mass="6322">MDRQPGSKHRIVFAFCYTELALKQMAIKRKQYNGQAAALATKQVHHKIAKLFTSF</sequence>
<dbReference type="AlphaFoldDB" id="A0A828YYE5"/>
<gene>
    <name evidence="1" type="ORF">LEP1GSC036_2349</name>
</gene>
<name>A0A828YYE5_9LEPT</name>
<accession>A0A828YYE5</accession>
<proteinExistence type="predicted"/>
<dbReference type="RefSeq" id="WP_004497794.1">
    <property type="nucleotide sequence ID" value="NZ_AFLV02000065.1"/>
</dbReference>
<evidence type="ECO:0000313" key="2">
    <source>
        <dbReference type="Proteomes" id="UP000001338"/>
    </source>
</evidence>
<comment type="caution">
    <text evidence="1">The sequence shown here is derived from an EMBL/GenBank/DDBJ whole genome shotgun (WGS) entry which is preliminary data.</text>
</comment>
<dbReference type="Proteomes" id="UP000001338">
    <property type="component" value="Unassembled WGS sequence"/>
</dbReference>
<dbReference type="EMBL" id="AFLV02000065">
    <property type="protein sequence ID" value="EKR62916.1"/>
    <property type="molecule type" value="Genomic_DNA"/>
</dbReference>
<organism evidence="1 2">
    <name type="scientific">Leptospira weilii str. 2006001853</name>
    <dbReference type="NCBI Taxonomy" id="1001589"/>
    <lineage>
        <taxon>Bacteria</taxon>
        <taxon>Pseudomonadati</taxon>
        <taxon>Spirochaetota</taxon>
        <taxon>Spirochaetia</taxon>
        <taxon>Leptospirales</taxon>
        <taxon>Leptospiraceae</taxon>
        <taxon>Leptospira</taxon>
    </lineage>
</organism>
<reference evidence="1 2" key="1">
    <citation type="submission" date="2012-10" db="EMBL/GenBank/DDBJ databases">
        <authorList>
            <person name="Harkins D.M."/>
            <person name="Durkin A.S."/>
            <person name="Brinkac L.M."/>
            <person name="Haft D.H."/>
            <person name="Selengut J.D."/>
            <person name="Sanka R."/>
            <person name="DePew J."/>
            <person name="Purushe J."/>
            <person name="Whelen A.C."/>
            <person name="Vinetz J.M."/>
            <person name="Sutton G.G."/>
            <person name="Nierman W.C."/>
            <person name="Fouts D.E."/>
        </authorList>
    </citation>
    <scope>NUCLEOTIDE SEQUENCE [LARGE SCALE GENOMIC DNA]</scope>
    <source>
        <strain evidence="1 2">2006001853</strain>
    </source>
</reference>
<evidence type="ECO:0000313" key="1">
    <source>
        <dbReference type="EMBL" id="EKR62916.1"/>
    </source>
</evidence>
<dbReference type="GeneID" id="61114598"/>